<evidence type="ECO:0000256" key="2">
    <source>
        <dbReference type="SAM" id="MobiDB-lite"/>
    </source>
</evidence>
<evidence type="ECO:0000256" key="1">
    <source>
        <dbReference type="SAM" id="Coils"/>
    </source>
</evidence>
<feature type="coiled-coil region" evidence="1">
    <location>
        <begin position="455"/>
        <end position="508"/>
    </location>
</feature>
<dbReference type="Proteomes" id="UP001515480">
    <property type="component" value="Unassembled WGS sequence"/>
</dbReference>
<gene>
    <name evidence="3" type="ORF">AB1Y20_017605</name>
</gene>
<feature type="compositionally biased region" description="Basic residues" evidence="2">
    <location>
        <begin position="41"/>
        <end position="52"/>
    </location>
</feature>
<feature type="compositionally biased region" description="Polar residues" evidence="2">
    <location>
        <begin position="752"/>
        <end position="763"/>
    </location>
</feature>
<organism evidence="3 4">
    <name type="scientific">Prymnesium parvum</name>
    <name type="common">Toxic golden alga</name>
    <dbReference type="NCBI Taxonomy" id="97485"/>
    <lineage>
        <taxon>Eukaryota</taxon>
        <taxon>Haptista</taxon>
        <taxon>Haptophyta</taxon>
        <taxon>Prymnesiophyceae</taxon>
        <taxon>Prymnesiales</taxon>
        <taxon>Prymnesiaceae</taxon>
        <taxon>Prymnesium</taxon>
    </lineage>
</organism>
<dbReference type="AlphaFoldDB" id="A0AB34JPJ5"/>
<sequence>MQTPRTGHISNLERARRKREALGRDGAFLTERSAESAGHMSGRHSSAKHGNKTSRTSAPSTPQQEDGANQHVEYVHCTTLHACLTAGEARHATPRRLEAELDDLHSRLPSQSLKYIRARTTPHYATQHQANDEAPVLRAPPPPPPPAVSAALAEAEAELKKEAERQAEAETVRKAEREAAIARSEARARAAEAEAAAQRREEEAAQSARAHARTAAQALAWATVQAQTEKEALARAEAAEAACRAVEDEKVQLLSALEEEAGRTRERLHAHAAAAAQACGRAEAEAAARLKAEARAEREVEARLEAERRAVEADERAVAAEEKAAVKHSELAREVDAARAELRRVEGELTLARRVCAEAQRERERESAAGERAVAMRAAAELALQHGRAARVAAEERVAQLEEEVSAWRVSHGELAAEVALAKTRLAAGIAEEERKAAQGAVEASARETSLTRRAEMAEMEVAQLRHDLEERQEMALGRRRDAATEPIEELRRTDQALTTKVEALLHELRVSEAQRERVAAQYAKLRDWCEGTGFECAVDDSEDESIEQPRAACHADATALDKVHEVMNRVLNAGGMAAVMSRRRQAKLEHTAGAAPAGRGGGDSYVRMVCDAAVRAVHTAPEGNSKKALRDWMWQARTAAWLYAEPPRLLVKMRRVLSDSFLRWNEFASASKAEKVYAVCKLQAQYRGNCARAIAERKQTLRLMILQGGADHGSIPPSPALGGQLHHGLHGRAKASPATAARGGTHESKINSRSFTRSSRAR</sequence>
<protein>
    <submittedName>
        <fullName evidence="3">Uncharacterized protein</fullName>
    </submittedName>
</protein>
<keyword evidence="4" id="KW-1185">Reference proteome</keyword>
<proteinExistence type="predicted"/>
<feature type="region of interest" description="Disordered" evidence="2">
    <location>
        <begin position="716"/>
        <end position="763"/>
    </location>
</feature>
<accession>A0AB34JPJ5</accession>
<evidence type="ECO:0000313" key="3">
    <source>
        <dbReference type="EMBL" id="KAL1522623.1"/>
    </source>
</evidence>
<dbReference type="PROSITE" id="PS50096">
    <property type="entry name" value="IQ"/>
    <property type="match status" value="1"/>
</dbReference>
<feature type="compositionally biased region" description="Polar residues" evidence="2">
    <location>
        <begin position="53"/>
        <end position="67"/>
    </location>
</feature>
<name>A0AB34JPJ5_PRYPA</name>
<feature type="compositionally biased region" description="Basic and acidic residues" evidence="2">
    <location>
        <begin position="192"/>
        <end position="203"/>
    </location>
</feature>
<comment type="caution">
    <text evidence="3">The sequence shown here is derived from an EMBL/GenBank/DDBJ whole genome shotgun (WGS) entry which is preliminary data.</text>
</comment>
<feature type="region of interest" description="Disordered" evidence="2">
    <location>
        <begin position="1"/>
        <end position="68"/>
    </location>
</feature>
<reference evidence="3 4" key="1">
    <citation type="journal article" date="2024" name="Science">
        <title>Giant polyketide synthase enzymes in the biosynthesis of giant marine polyether toxins.</title>
        <authorList>
            <person name="Fallon T.R."/>
            <person name="Shende V.V."/>
            <person name="Wierzbicki I.H."/>
            <person name="Pendleton A.L."/>
            <person name="Watervoot N.F."/>
            <person name="Auber R.P."/>
            <person name="Gonzalez D.J."/>
            <person name="Wisecaver J.H."/>
            <person name="Moore B.S."/>
        </authorList>
    </citation>
    <scope>NUCLEOTIDE SEQUENCE [LARGE SCALE GENOMIC DNA]</scope>
    <source>
        <strain evidence="3 4">12B1</strain>
    </source>
</reference>
<evidence type="ECO:0000313" key="4">
    <source>
        <dbReference type="Proteomes" id="UP001515480"/>
    </source>
</evidence>
<feature type="compositionally biased region" description="Pro residues" evidence="2">
    <location>
        <begin position="138"/>
        <end position="147"/>
    </location>
</feature>
<keyword evidence="1" id="KW-0175">Coiled coil</keyword>
<feature type="region of interest" description="Disordered" evidence="2">
    <location>
        <begin position="192"/>
        <end position="211"/>
    </location>
</feature>
<dbReference type="EMBL" id="JBGBPQ010000006">
    <property type="protein sequence ID" value="KAL1522623.1"/>
    <property type="molecule type" value="Genomic_DNA"/>
</dbReference>
<feature type="coiled-coil region" evidence="1">
    <location>
        <begin position="287"/>
        <end position="411"/>
    </location>
</feature>
<feature type="region of interest" description="Disordered" evidence="2">
    <location>
        <begin position="125"/>
        <end position="148"/>
    </location>
</feature>